<reference evidence="1" key="1">
    <citation type="submission" date="2023-04" db="EMBL/GenBank/DDBJ databases">
        <title>Chromosome-level genome of Chaenocephalus aceratus.</title>
        <authorList>
            <person name="Park H."/>
        </authorList>
    </citation>
    <scope>NUCLEOTIDE SEQUENCE</scope>
    <source>
        <strain evidence="1">DE</strain>
        <tissue evidence="1">Muscle</tissue>
    </source>
</reference>
<sequence>SPITQTLSIECKVPLSKSQTGYPVTNQRNWEESAYMSGNVTGAGTACSRSKSCQA</sequence>
<gene>
    <name evidence="1" type="ORF">KUDE01_013815</name>
</gene>
<name>A0AAD9BRR2_DISEL</name>
<feature type="non-terminal residue" evidence="1">
    <location>
        <position position="1"/>
    </location>
</feature>
<dbReference type="Proteomes" id="UP001228049">
    <property type="component" value="Unassembled WGS sequence"/>
</dbReference>
<accession>A0AAD9BRR2</accession>
<organism evidence="1 2">
    <name type="scientific">Dissostichus eleginoides</name>
    <name type="common">Patagonian toothfish</name>
    <name type="synonym">Dissostichus amissus</name>
    <dbReference type="NCBI Taxonomy" id="100907"/>
    <lineage>
        <taxon>Eukaryota</taxon>
        <taxon>Metazoa</taxon>
        <taxon>Chordata</taxon>
        <taxon>Craniata</taxon>
        <taxon>Vertebrata</taxon>
        <taxon>Euteleostomi</taxon>
        <taxon>Actinopterygii</taxon>
        <taxon>Neopterygii</taxon>
        <taxon>Teleostei</taxon>
        <taxon>Neoteleostei</taxon>
        <taxon>Acanthomorphata</taxon>
        <taxon>Eupercaria</taxon>
        <taxon>Perciformes</taxon>
        <taxon>Notothenioidei</taxon>
        <taxon>Nototheniidae</taxon>
        <taxon>Dissostichus</taxon>
    </lineage>
</organism>
<protein>
    <submittedName>
        <fullName evidence="1">DNA ligase</fullName>
    </submittedName>
</protein>
<proteinExistence type="predicted"/>
<feature type="non-terminal residue" evidence="1">
    <location>
        <position position="55"/>
    </location>
</feature>
<keyword evidence="2" id="KW-1185">Reference proteome</keyword>
<comment type="caution">
    <text evidence="1">The sequence shown here is derived from an EMBL/GenBank/DDBJ whole genome shotgun (WGS) entry which is preliminary data.</text>
</comment>
<keyword evidence="1" id="KW-0436">Ligase</keyword>
<evidence type="ECO:0000313" key="1">
    <source>
        <dbReference type="EMBL" id="KAK1889137.1"/>
    </source>
</evidence>
<dbReference type="GO" id="GO:0016874">
    <property type="term" value="F:ligase activity"/>
    <property type="evidence" value="ECO:0007669"/>
    <property type="project" value="UniProtKB-KW"/>
</dbReference>
<evidence type="ECO:0000313" key="2">
    <source>
        <dbReference type="Proteomes" id="UP001228049"/>
    </source>
</evidence>
<dbReference type="AlphaFoldDB" id="A0AAD9BRR2"/>
<dbReference type="EMBL" id="JASDAP010000017">
    <property type="protein sequence ID" value="KAK1889137.1"/>
    <property type="molecule type" value="Genomic_DNA"/>
</dbReference>